<gene>
    <name evidence="5" type="ORF">HO173_010175</name>
</gene>
<protein>
    <submittedName>
        <fullName evidence="5">Uncharacterized protein</fullName>
    </submittedName>
</protein>
<dbReference type="SUPFAM" id="SSF52540">
    <property type="entry name" value="P-loop containing nucleoside triphosphate hydrolases"/>
    <property type="match status" value="1"/>
</dbReference>
<dbReference type="Pfam" id="PF05368">
    <property type="entry name" value="NmrA"/>
    <property type="match status" value="1"/>
</dbReference>
<feature type="compositionally biased region" description="Basic residues" evidence="2">
    <location>
        <begin position="1"/>
        <end position="11"/>
    </location>
</feature>
<proteinExistence type="inferred from homology"/>
<dbReference type="SUPFAM" id="SSF51735">
    <property type="entry name" value="NAD(P)-binding Rossmann-fold domains"/>
    <property type="match status" value="1"/>
</dbReference>
<dbReference type="PANTHER" id="PTHR46082">
    <property type="entry name" value="ATP/GTP-BINDING PROTEIN-RELATED"/>
    <property type="match status" value="1"/>
</dbReference>
<dbReference type="InterPro" id="IPR008030">
    <property type="entry name" value="NmrA-like"/>
</dbReference>
<dbReference type="InterPro" id="IPR007751">
    <property type="entry name" value="DUF676_lipase-like"/>
</dbReference>
<comment type="similarity">
    <text evidence="1">Belongs to the putative lipase ROG1 family.</text>
</comment>
<evidence type="ECO:0000256" key="1">
    <source>
        <dbReference type="ARBA" id="ARBA00007920"/>
    </source>
</evidence>
<dbReference type="InterPro" id="IPR036291">
    <property type="entry name" value="NAD(P)-bd_dom_sf"/>
</dbReference>
<keyword evidence="6" id="KW-1185">Reference proteome</keyword>
<comment type="caution">
    <text evidence="5">The sequence shown here is derived from an EMBL/GenBank/DDBJ whole genome shotgun (WGS) entry which is preliminary data.</text>
</comment>
<evidence type="ECO:0000313" key="5">
    <source>
        <dbReference type="EMBL" id="KAF6231643.1"/>
    </source>
</evidence>
<dbReference type="RefSeq" id="XP_037161075.1">
    <property type="nucleotide sequence ID" value="XM_037312061.1"/>
</dbReference>
<dbReference type="SUPFAM" id="SSF48452">
    <property type="entry name" value="TPR-like"/>
    <property type="match status" value="3"/>
</dbReference>
<dbReference type="GeneID" id="59291822"/>
<feature type="domain" description="NmrA-like" evidence="4">
    <location>
        <begin position="1335"/>
        <end position="1610"/>
    </location>
</feature>
<sequence>MKKWTQKRLRAKGKEPRTSAAGSSSNLNSATAPGPLLPVPEPESQLQPPAGAPFPSSSSSAVSGVPYGLLLLCRGVEPIVDIVAVHGLNGHRETTWTDQHDVLWLRDLLPSKLPNARIWTWGYDSRTHTKSHRDHLTIKKLYDHGRALVQDLDGERRDDDSYRRPIIFIAHSLGGIVVKSALLHSDRVRKGHLEEERSIKLSTYGIIFMGTPHQGGQGVKVGEILLNLAKVRGNTNDSLLKHLEEHSEPLQQQNSDFASISQDFNIKFAYETLPTPLVGGAAKVIVPKWSAVVPGTPDAAEFGISKDHIQMTKFSNSDDQDFRKLSRMLASMIQKAQAKIESNWKSEGRLKQGRQAYKVPFHIRGVPIVGKYVERHWEMQYMEGKLLPKEESKQQKKLVLHGLGGIGKTQLSLAYARKHQTDYTAVFWLNGQARESLKQSIAGIASRLPKDQMSEFATSCTQQGSEQLDKLVEEVLGWFSREGNGKWLLIYDNVDRDSSHDPEAFDIVDFLPGSDHGAIIITTRQLRLGTLGDEMPVTKMTMEEGLKVLENQSGSTLIDNPQASELVNRVGALPLALAQAASYMRETGTSVTEYLDFYNTAWDDLMKHEARPESLLREYGNRSVQTTWNISFESVKRKNEDAANMLQVWSYLDNRDIWFELFNNKKNSDLEGWSSPPEWFRRVVRNKLSFKGVAGTLLAYSLIEARQDSDSYGVHPVVHEWCRKTVTTDRQHESAFLAITSVAFGVPDGNERDYWRTQRRLLPHANRFSQQSMDMLEEALEPEQANDLHTAFHFLGDLYVDSGSRMRVEAEALYNRAMSGREKSLGSHHMNTIHTLSNIGSLYYDQGRLVDAEVMGRRVLAKRTEELGPDHKTTMRSVYNLAIVLEDQNKLVEAEDLYQRVLTWHQKSPDPIHTTNPNLYNALGALYRKQGKLTESEARYLQALAGYEAALESDHPSRLQANHNLGLLYVDQERLAEAEAAFKGVLEGRKTVFGPDHEKTLDVMRNLGSVFEKQGRLTEAEAIYRQALAGRIRVLVFGPDHEKTLDVSSAIVFEKQGKLAEAEALYLQAVEPFKHVPDEQKTSATFDFLNDLGCLYEEQGRSAEAEVMYQQALTGYQTVLGPDHEDTLRTLNNLRECCENQGKFAEATPLCLQELELYGPDARKNETILDLSNNLGCLYEKQGRSAEAEVMYQQALTGYQTVLGPDHEDTLRTLNNLRVCYEGQGKFAEATPLCLQELELYGPDARKNETIFKLIDNLGVLYHRQHKFVEAEAMYQQALNGYQTVLGPDHEDTLRTLNNLRECYEGQGKPDVALHKQHHSQAFNSTTTTMPSPRTLLITGATGKQGGALITSLLASPSASSFNILALTRKKTSAAAKALAARSPKLTLIEGNLDDPRAVFASARESLTPSQAPISGVFSVQTPMSGNEEKQGKDLVDAALENAVEQFVYSSVERGAGSPATDVPHFAHKHHIEEHLMEKSEGSRMDWTILRPVCFMDNLTPDFLGRLFATAWKRTLDPSDKPIQLIHTPDIGVVAAEAFLHPEEYRNQTMSLAGDEITYAEADAVFKEKVGKDMPVTFGPLVGAAMWAVKDLGLMFRWFKDEGFATPVEELKRRYRMTSWAEYVEGKKGGFIAK</sequence>
<dbReference type="Gene3D" id="3.90.25.10">
    <property type="entry name" value="UDP-galactose 4-epimerase, domain 1"/>
    <property type="match status" value="1"/>
</dbReference>
<dbReference type="Gene3D" id="1.25.40.10">
    <property type="entry name" value="Tetratricopeptide repeat domain"/>
    <property type="match status" value="4"/>
</dbReference>
<name>A0A8H6FND5_9LECA</name>
<dbReference type="InterPro" id="IPR027417">
    <property type="entry name" value="P-loop_NTPase"/>
</dbReference>
<dbReference type="EMBL" id="JACCJC010000055">
    <property type="protein sequence ID" value="KAF6231643.1"/>
    <property type="molecule type" value="Genomic_DNA"/>
</dbReference>
<dbReference type="InterPro" id="IPR011990">
    <property type="entry name" value="TPR-like_helical_dom_sf"/>
</dbReference>
<dbReference type="Proteomes" id="UP000578531">
    <property type="component" value="Unassembled WGS sequence"/>
</dbReference>
<evidence type="ECO:0000256" key="2">
    <source>
        <dbReference type="SAM" id="MobiDB-lite"/>
    </source>
</evidence>
<feature type="region of interest" description="Disordered" evidence="2">
    <location>
        <begin position="1"/>
        <end position="58"/>
    </location>
</feature>
<feature type="domain" description="DUF676" evidence="3">
    <location>
        <begin position="82"/>
        <end position="227"/>
    </location>
</feature>
<feature type="compositionally biased region" description="Low complexity" evidence="2">
    <location>
        <begin position="18"/>
        <end position="32"/>
    </location>
</feature>
<dbReference type="InterPro" id="IPR029058">
    <property type="entry name" value="AB_hydrolase_fold"/>
</dbReference>
<dbReference type="Gene3D" id="3.40.50.1820">
    <property type="entry name" value="alpha/beta hydrolase"/>
    <property type="match status" value="1"/>
</dbReference>
<dbReference type="InterPro" id="IPR019734">
    <property type="entry name" value="TPR_rpt"/>
</dbReference>
<dbReference type="InterPro" id="IPR053137">
    <property type="entry name" value="NLR-like"/>
</dbReference>
<dbReference type="PANTHER" id="PTHR46082:SF6">
    <property type="entry name" value="AAA+ ATPASE DOMAIN-CONTAINING PROTEIN-RELATED"/>
    <property type="match status" value="1"/>
</dbReference>
<evidence type="ECO:0000259" key="3">
    <source>
        <dbReference type="Pfam" id="PF05057"/>
    </source>
</evidence>
<evidence type="ECO:0000313" key="6">
    <source>
        <dbReference type="Proteomes" id="UP000578531"/>
    </source>
</evidence>
<dbReference type="Gene3D" id="3.40.50.720">
    <property type="entry name" value="NAD(P)-binding Rossmann-like Domain"/>
    <property type="match status" value="1"/>
</dbReference>
<organism evidence="5 6">
    <name type="scientific">Letharia columbiana</name>
    <dbReference type="NCBI Taxonomy" id="112416"/>
    <lineage>
        <taxon>Eukaryota</taxon>
        <taxon>Fungi</taxon>
        <taxon>Dikarya</taxon>
        <taxon>Ascomycota</taxon>
        <taxon>Pezizomycotina</taxon>
        <taxon>Lecanoromycetes</taxon>
        <taxon>OSLEUM clade</taxon>
        <taxon>Lecanoromycetidae</taxon>
        <taxon>Lecanorales</taxon>
        <taxon>Lecanorineae</taxon>
        <taxon>Parmeliaceae</taxon>
        <taxon>Letharia</taxon>
    </lineage>
</organism>
<evidence type="ECO:0000259" key="4">
    <source>
        <dbReference type="Pfam" id="PF05368"/>
    </source>
</evidence>
<reference evidence="5 6" key="1">
    <citation type="journal article" date="2020" name="Genomics">
        <title>Complete, high-quality genomes from long-read metagenomic sequencing of two wolf lichen thalli reveals enigmatic genome architecture.</title>
        <authorList>
            <person name="McKenzie S.K."/>
            <person name="Walston R.F."/>
            <person name="Allen J.L."/>
        </authorList>
    </citation>
    <scope>NUCLEOTIDE SEQUENCE [LARGE SCALE GENOMIC DNA]</scope>
    <source>
        <strain evidence="5">WasteWater2</strain>
    </source>
</reference>
<accession>A0A8H6FND5</accession>
<dbReference type="Gene3D" id="3.40.50.300">
    <property type="entry name" value="P-loop containing nucleotide triphosphate hydrolases"/>
    <property type="match status" value="1"/>
</dbReference>
<dbReference type="SUPFAM" id="SSF53474">
    <property type="entry name" value="alpha/beta-Hydrolases"/>
    <property type="match status" value="1"/>
</dbReference>
<dbReference type="Pfam" id="PF05057">
    <property type="entry name" value="DUF676"/>
    <property type="match status" value="1"/>
</dbReference>
<dbReference type="GO" id="GO:0043531">
    <property type="term" value="F:ADP binding"/>
    <property type="evidence" value="ECO:0007669"/>
    <property type="project" value="InterPro"/>
</dbReference>
<dbReference type="Pfam" id="PF13374">
    <property type="entry name" value="TPR_10"/>
    <property type="match status" value="1"/>
</dbReference>
<dbReference type="OrthoDB" id="674604at2759"/>
<dbReference type="Pfam" id="PF13424">
    <property type="entry name" value="TPR_12"/>
    <property type="match status" value="5"/>
</dbReference>
<dbReference type="SMART" id="SM00028">
    <property type="entry name" value="TPR"/>
    <property type="match status" value="10"/>
</dbReference>